<dbReference type="EMBL" id="NBTM02000001">
    <property type="protein sequence ID" value="PNL92114.1"/>
    <property type="molecule type" value="Genomic_DNA"/>
</dbReference>
<evidence type="ECO:0000313" key="4">
    <source>
        <dbReference type="Proteomes" id="UP000192813"/>
    </source>
</evidence>
<name>A0A2J9PP27_9LACT</name>
<evidence type="ECO:0000313" key="3">
    <source>
        <dbReference type="EMBL" id="PNL92114.1"/>
    </source>
</evidence>
<proteinExistence type="predicted"/>
<dbReference type="InterPro" id="IPR048389">
    <property type="entry name" value="YciQ-like_C"/>
</dbReference>
<dbReference type="InterPro" id="IPR018702">
    <property type="entry name" value="DUF2207"/>
</dbReference>
<accession>A0A2J9PP27</accession>
<dbReference type="AlphaFoldDB" id="A0A2J9PP27"/>
<dbReference type="Pfam" id="PF20990">
    <property type="entry name" value="DUF2207_C"/>
    <property type="match status" value="1"/>
</dbReference>
<protein>
    <submittedName>
        <fullName evidence="3">DUF2207 domain-containing protein</fullName>
    </submittedName>
</protein>
<evidence type="ECO:0000259" key="2">
    <source>
        <dbReference type="Pfam" id="PF20990"/>
    </source>
</evidence>
<feature type="domain" description="Predicted membrane protein YciQ-like C-terminal" evidence="2">
    <location>
        <begin position="480"/>
        <end position="536"/>
    </location>
</feature>
<organism evidence="3 4">
    <name type="scientific">Aerococcus viridans</name>
    <dbReference type="NCBI Taxonomy" id="1377"/>
    <lineage>
        <taxon>Bacteria</taxon>
        <taxon>Bacillati</taxon>
        <taxon>Bacillota</taxon>
        <taxon>Bacilli</taxon>
        <taxon>Lactobacillales</taxon>
        <taxon>Aerococcaceae</taxon>
        <taxon>Aerococcus</taxon>
    </lineage>
</organism>
<comment type="caution">
    <text evidence="3">The sequence shown here is derived from an EMBL/GenBank/DDBJ whole genome shotgun (WGS) entry which is preliminary data.</text>
</comment>
<sequence length="605" mass="67439">MVKTHQKAIEIIIAFGALVLFWVAPQSVLANEINSIDVDVTLQSDGSALIHETWDMNTDEGTEIYKGLNLKDVQNISNFTVSMDGQPMEEQSSWDIDDSFDQKAGTYGQNTNELNWGITEYGQHTYELSYEISNFVTQTSTDQMVYWQFINSDLSPSPKAVSVEISSDVQTMNYDDNRIWGFGFNGNIDITSDGVVQTASTEPLGSNNYVTILLRIPDGTYPTDFVIEDRSFDSFVEQAFEGSSYNYEDYNPDATYEDIQEMDGASEADTSTSTSTKVILGLAAAAGIGGLGAGIWGISQYASNQRKYREYYPTMKTMEKRTQGEYYREAPAEDVFQLYVILSQLIDNKSELRQNYMTAGILYLVKNGFITVREEEIDGFLRSKDQAVIYIQSDKAPTGPSARLFKLMQRVAQKDGRVEQKVFSKYIEKNYKKIEAYEAALKSYSSDYLEENGYTFVGLTAKSRREKTDLDIAHEVAGVAYTDKGFELRDNIVKFKNYLLDFSLLNERQTNEVSLWDELMIYAGAFGIADEVEEEFRKIYPEYAEISTYSDAPFFYYAYYGSMLNRSYSDGHSAATASSSSGGGGGTSFGGGGGSFGGGGGGGVR</sequence>
<feature type="domain" description="DUF2207" evidence="1">
    <location>
        <begin position="32"/>
        <end position="213"/>
    </location>
</feature>
<dbReference type="Pfam" id="PF09972">
    <property type="entry name" value="DUF2207"/>
    <property type="match status" value="1"/>
</dbReference>
<dbReference type="RefSeq" id="WP_083069651.1">
    <property type="nucleotide sequence ID" value="NZ_JALXKY010000002.1"/>
</dbReference>
<reference evidence="4" key="1">
    <citation type="submission" date="2017-12" db="EMBL/GenBank/DDBJ databases">
        <title>FDA dAtabase for Regulatory Grade micrObial Sequences (FDA-ARGOS): Supporting development and validation of Infectious Disease Dx tests.</title>
        <authorList>
            <person name="Hoffmann M."/>
            <person name="Allard M."/>
            <person name="Evans P."/>
            <person name="Brown E."/>
            <person name="Tallon L."/>
            <person name="Sadzewicz L."/>
            <person name="Sengamalay N."/>
            <person name="Ott S."/>
            <person name="Godinez A."/>
            <person name="Nagaraj S."/>
            <person name="Vavikolanu K."/>
            <person name="Aluvathingal J."/>
            <person name="Nadendla S."/>
            <person name="Sichtig H."/>
        </authorList>
    </citation>
    <scope>NUCLEOTIDE SEQUENCE [LARGE SCALE GENOMIC DNA]</scope>
    <source>
        <strain evidence="4">FDAARGOS_249</strain>
    </source>
</reference>
<evidence type="ECO:0000259" key="1">
    <source>
        <dbReference type="Pfam" id="PF09972"/>
    </source>
</evidence>
<gene>
    <name evidence="3" type="ORF">A6J77_007675</name>
</gene>
<dbReference type="Proteomes" id="UP000192813">
    <property type="component" value="Unassembled WGS sequence"/>
</dbReference>